<feature type="compositionally biased region" description="Basic and acidic residues" evidence="7">
    <location>
        <begin position="130"/>
        <end position="139"/>
    </location>
</feature>
<dbReference type="PROSITE" id="PS50048">
    <property type="entry name" value="ZN2_CY6_FUNGAL_2"/>
    <property type="match status" value="1"/>
</dbReference>
<sequence length="742" mass="81148">MDETLIEDDPGQTGPAPGPRPPPSRARRGDGVGVGLRTSTACLVCRDKKVKCSGTRPCVYCVKRGLNCVFTRPSRRRLYSVTHIRNLEERVAQYENRDDIGQAGSEQPASAHSLPSPGAQRPPSLSGGRAEGRASHDGQDTQQQQQQPSLAPQSPHREDLRPAVTSSAKPNPGPRALAPGTSLSSSDTFSSELRTLLTERSRPNPGPVSARPADATPRSMCQSRLGTDKIKYWPTEEDAYSMLNIVVLNVGISQHLFDVRTFSDNLFSLFNDDAVDTGVTELWYAECLLVFAIGRLLQAKWDDMSKPPGDEFFQEALKRMPDLSSLRKQGVLGIELMGLSALYLQIADRKEDAYLYASTALRLSLGLSLHKSGSYRSHRRSEAVHRNRLWWSIYMQERRLAAAVGFPISISDAEITATQPADQIGYQSAAAIAVNAKLAQITGRITTTIYSQNNDQEAIFIMEVQDILHSLRKIENGMPVEIAGGSNPAELLLNEAPLSSSQLSSARTIASLHLTVNQNIIYAVRPILLYMARSSFSGGNDLYTSMSPALRRLADTCVEAARKSLVILHGLCKQDIIAKHAFLDLDCLFSTGFIFVLAVIINSDKAQAYQGIESVRSILMHLSNLGNRAATKRLAEIDQMCASLTLETETPDIDAAQPQMLMQPFSFHASGAAPMASGEPQGQTLTTENALGEQDAVMAGAQDLGDIVLEGEDDLYWIYHNPSLSLTGVEQLDWETLENHMV</sequence>
<evidence type="ECO:0000256" key="7">
    <source>
        <dbReference type="SAM" id="MobiDB-lite"/>
    </source>
</evidence>
<dbReference type="GO" id="GO:0005634">
    <property type="term" value="C:nucleus"/>
    <property type="evidence" value="ECO:0007669"/>
    <property type="project" value="UniProtKB-SubCell"/>
</dbReference>
<evidence type="ECO:0000256" key="1">
    <source>
        <dbReference type="ARBA" id="ARBA00004123"/>
    </source>
</evidence>
<dbReference type="PANTHER" id="PTHR47540">
    <property type="entry name" value="THIAMINE REPRESSIBLE GENES REGULATORY PROTEIN THI5"/>
    <property type="match status" value="1"/>
</dbReference>
<protein>
    <recommendedName>
        <fullName evidence="8">Zn(2)-C6 fungal-type domain-containing protein</fullName>
    </recommendedName>
</protein>
<dbReference type="Pfam" id="PF00172">
    <property type="entry name" value="Zn_clus"/>
    <property type="match status" value="1"/>
</dbReference>
<comment type="subcellular location">
    <subcellularLocation>
        <location evidence="1">Nucleus</location>
    </subcellularLocation>
</comment>
<dbReference type="AlphaFoldDB" id="A0A420MR90"/>
<dbReference type="SMART" id="SM00906">
    <property type="entry name" value="Fungal_trans"/>
    <property type="match status" value="1"/>
</dbReference>
<dbReference type="VEuPathDB" id="FungiDB:FOMG_08837"/>
<name>A0A420MR90_FUSOX</name>
<dbReference type="GO" id="GO:0006351">
    <property type="term" value="P:DNA-templated transcription"/>
    <property type="evidence" value="ECO:0007669"/>
    <property type="project" value="InterPro"/>
</dbReference>
<dbReference type="GO" id="GO:0008270">
    <property type="term" value="F:zinc ion binding"/>
    <property type="evidence" value="ECO:0007669"/>
    <property type="project" value="InterPro"/>
</dbReference>
<feature type="compositionally biased region" description="Acidic residues" evidence="7">
    <location>
        <begin position="1"/>
        <end position="10"/>
    </location>
</feature>
<dbReference type="InterPro" id="IPR036864">
    <property type="entry name" value="Zn2-C6_fun-type_DNA-bd_sf"/>
</dbReference>
<evidence type="ECO:0000256" key="4">
    <source>
        <dbReference type="ARBA" id="ARBA00023125"/>
    </source>
</evidence>
<dbReference type="SMART" id="SM00066">
    <property type="entry name" value="GAL4"/>
    <property type="match status" value="1"/>
</dbReference>
<dbReference type="PANTHER" id="PTHR47540:SF6">
    <property type="entry name" value="ZN(II)2CYS6 TRANSCRIPTION FACTOR (EUROFUNG)"/>
    <property type="match status" value="1"/>
</dbReference>
<dbReference type="VEuPathDB" id="FungiDB:HZS61_013623"/>
<evidence type="ECO:0000256" key="3">
    <source>
        <dbReference type="ARBA" id="ARBA00023015"/>
    </source>
</evidence>
<dbReference type="GO" id="GO:0000981">
    <property type="term" value="F:DNA-binding transcription factor activity, RNA polymerase II-specific"/>
    <property type="evidence" value="ECO:0007669"/>
    <property type="project" value="InterPro"/>
</dbReference>
<dbReference type="InterPro" id="IPR051711">
    <property type="entry name" value="Stress_Response_Reg"/>
</dbReference>
<dbReference type="VEuPathDB" id="FungiDB:FOZG_14675"/>
<keyword evidence="2" id="KW-0479">Metal-binding</keyword>
<feature type="region of interest" description="Disordered" evidence="7">
    <location>
        <begin position="101"/>
        <end position="221"/>
    </location>
</feature>
<feature type="domain" description="Zn(2)-C6 fungal-type" evidence="8">
    <location>
        <begin position="41"/>
        <end position="70"/>
    </location>
</feature>
<dbReference type="VEuPathDB" id="FungiDB:FOIG_09610"/>
<dbReference type="Proteomes" id="UP000285084">
    <property type="component" value="Unassembled WGS sequence"/>
</dbReference>
<reference evidence="9 10" key="1">
    <citation type="journal article" date="2018" name="Sci. Rep.">
        <title>Characterisation of pathogen-specific regions and novel effector candidates in Fusarium oxysporum f. sp. cepae.</title>
        <authorList>
            <person name="Armitage A.D."/>
            <person name="Taylor A."/>
            <person name="Sobczyk M.K."/>
            <person name="Baxter L."/>
            <person name="Greenfield B.P."/>
            <person name="Bates H.J."/>
            <person name="Wilson F."/>
            <person name="Jackson A.C."/>
            <person name="Ott S."/>
            <person name="Harrison R.J."/>
            <person name="Clarkson J.P."/>
        </authorList>
    </citation>
    <scope>NUCLEOTIDE SEQUENCE [LARGE SCALE GENOMIC DNA]</scope>
    <source>
        <strain evidence="9 10">Fo_A13</strain>
    </source>
</reference>
<evidence type="ECO:0000256" key="6">
    <source>
        <dbReference type="ARBA" id="ARBA00023242"/>
    </source>
</evidence>
<dbReference type="InterPro" id="IPR001138">
    <property type="entry name" value="Zn2Cys6_DnaBD"/>
</dbReference>
<dbReference type="GO" id="GO:0045944">
    <property type="term" value="P:positive regulation of transcription by RNA polymerase II"/>
    <property type="evidence" value="ECO:0007669"/>
    <property type="project" value="TreeGrafter"/>
</dbReference>
<evidence type="ECO:0000313" key="9">
    <source>
        <dbReference type="EMBL" id="RKK70478.1"/>
    </source>
</evidence>
<feature type="region of interest" description="Disordered" evidence="7">
    <location>
        <begin position="1"/>
        <end position="33"/>
    </location>
</feature>
<keyword evidence="6" id="KW-0539">Nucleus</keyword>
<dbReference type="CDD" id="cd00067">
    <property type="entry name" value="GAL4"/>
    <property type="match status" value="1"/>
</dbReference>
<dbReference type="SUPFAM" id="SSF57701">
    <property type="entry name" value="Zn2/Cys6 DNA-binding domain"/>
    <property type="match status" value="1"/>
</dbReference>
<gene>
    <name evidence="9" type="ORF">BFJ69_g11847</name>
</gene>
<dbReference type="VEuPathDB" id="FungiDB:FOC1_g10004908"/>
<organism evidence="9 10">
    <name type="scientific">Fusarium oxysporum</name>
    <name type="common">Fusarium vascular wilt</name>
    <dbReference type="NCBI Taxonomy" id="5507"/>
    <lineage>
        <taxon>Eukaryota</taxon>
        <taxon>Fungi</taxon>
        <taxon>Dikarya</taxon>
        <taxon>Ascomycota</taxon>
        <taxon>Pezizomycotina</taxon>
        <taxon>Sordariomycetes</taxon>
        <taxon>Hypocreomycetidae</taxon>
        <taxon>Hypocreales</taxon>
        <taxon>Nectriaceae</taxon>
        <taxon>Fusarium</taxon>
        <taxon>Fusarium oxysporum species complex</taxon>
    </lineage>
</organism>
<dbReference type="InterPro" id="IPR007219">
    <property type="entry name" value="XnlR_reg_dom"/>
</dbReference>
<dbReference type="VEuPathDB" id="FungiDB:FOC4_g10004026"/>
<dbReference type="CDD" id="cd12148">
    <property type="entry name" value="fungal_TF_MHR"/>
    <property type="match status" value="1"/>
</dbReference>
<dbReference type="Pfam" id="PF04082">
    <property type="entry name" value="Fungal_trans"/>
    <property type="match status" value="1"/>
</dbReference>
<evidence type="ECO:0000313" key="10">
    <source>
        <dbReference type="Proteomes" id="UP000285084"/>
    </source>
</evidence>
<dbReference type="Gene3D" id="4.10.240.10">
    <property type="entry name" value="Zn(2)-C6 fungal-type DNA-binding domain"/>
    <property type="match status" value="1"/>
</dbReference>
<evidence type="ECO:0000256" key="2">
    <source>
        <dbReference type="ARBA" id="ARBA00022723"/>
    </source>
</evidence>
<comment type="caution">
    <text evidence="9">The sequence shown here is derived from an EMBL/GenBank/DDBJ whole genome shotgun (WGS) entry which is preliminary data.</text>
</comment>
<keyword evidence="3" id="KW-0805">Transcription regulation</keyword>
<evidence type="ECO:0000256" key="5">
    <source>
        <dbReference type="ARBA" id="ARBA00023163"/>
    </source>
</evidence>
<dbReference type="VEuPathDB" id="FungiDB:FOXG_20827"/>
<proteinExistence type="predicted"/>
<dbReference type="GO" id="GO:0043565">
    <property type="term" value="F:sequence-specific DNA binding"/>
    <property type="evidence" value="ECO:0007669"/>
    <property type="project" value="TreeGrafter"/>
</dbReference>
<dbReference type="PROSITE" id="PS00463">
    <property type="entry name" value="ZN2_CY6_FUNGAL_1"/>
    <property type="match status" value="1"/>
</dbReference>
<accession>A0A420MR90</accession>
<dbReference type="EMBL" id="MRCX01000133">
    <property type="protein sequence ID" value="RKK70478.1"/>
    <property type="molecule type" value="Genomic_DNA"/>
</dbReference>
<feature type="compositionally biased region" description="Low complexity" evidence="7">
    <location>
        <begin position="182"/>
        <end position="191"/>
    </location>
</feature>
<keyword evidence="4" id="KW-0238">DNA-binding</keyword>
<keyword evidence="5" id="KW-0804">Transcription</keyword>
<evidence type="ECO:0000259" key="8">
    <source>
        <dbReference type="PROSITE" id="PS50048"/>
    </source>
</evidence>